<organism evidence="1 2">
    <name type="scientific">Chaetomium tenue</name>
    <dbReference type="NCBI Taxonomy" id="1854479"/>
    <lineage>
        <taxon>Eukaryota</taxon>
        <taxon>Fungi</taxon>
        <taxon>Dikarya</taxon>
        <taxon>Ascomycota</taxon>
        <taxon>Pezizomycotina</taxon>
        <taxon>Sordariomycetes</taxon>
        <taxon>Sordariomycetidae</taxon>
        <taxon>Sordariales</taxon>
        <taxon>Chaetomiaceae</taxon>
        <taxon>Chaetomium</taxon>
    </lineage>
</organism>
<protein>
    <submittedName>
        <fullName evidence="1">Uncharacterized protein</fullName>
    </submittedName>
</protein>
<comment type="caution">
    <text evidence="1">The sequence shown here is derived from an EMBL/GenBank/DDBJ whole genome shotgun (WGS) entry which is preliminary data.</text>
</comment>
<accession>A0ACB7NYI5</accession>
<evidence type="ECO:0000313" key="1">
    <source>
        <dbReference type="EMBL" id="KAH6622709.1"/>
    </source>
</evidence>
<name>A0ACB7NYI5_9PEZI</name>
<keyword evidence="2" id="KW-1185">Reference proteome</keyword>
<dbReference type="EMBL" id="JAGIZQ010000006">
    <property type="protein sequence ID" value="KAH6622709.1"/>
    <property type="molecule type" value="Genomic_DNA"/>
</dbReference>
<sequence length="117" mass="13428">MQSVAVFPPFFHSSFLFRLWIYQFHIPLYTWRDKVVGRMGGSMGGWLDGPVLLSAFYFVVFTPALALRCSVALCYIPPWLASGSWRAWYRLASFFSVLFVSACLFLFSLYTHAVSFS</sequence>
<gene>
    <name evidence="1" type="ORF">F5144DRAFT_581242</name>
</gene>
<evidence type="ECO:0000313" key="2">
    <source>
        <dbReference type="Proteomes" id="UP000724584"/>
    </source>
</evidence>
<reference evidence="1 2" key="1">
    <citation type="journal article" date="2021" name="Nat. Commun.">
        <title>Genetic determinants of endophytism in the Arabidopsis root mycobiome.</title>
        <authorList>
            <person name="Mesny F."/>
            <person name="Miyauchi S."/>
            <person name="Thiergart T."/>
            <person name="Pickel B."/>
            <person name="Atanasova L."/>
            <person name="Karlsson M."/>
            <person name="Huettel B."/>
            <person name="Barry K.W."/>
            <person name="Haridas S."/>
            <person name="Chen C."/>
            <person name="Bauer D."/>
            <person name="Andreopoulos W."/>
            <person name="Pangilinan J."/>
            <person name="LaButti K."/>
            <person name="Riley R."/>
            <person name="Lipzen A."/>
            <person name="Clum A."/>
            <person name="Drula E."/>
            <person name="Henrissat B."/>
            <person name="Kohler A."/>
            <person name="Grigoriev I.V."/>
            <person name="Martin F.M."/>
            <person name="Hacquard S."/>
        </authorList>
    </citation>
    <scope>NUCLEOTIDE SEQUENCE [LARGE SCALE GENOMIC DNA]</scope>
    <source>
        <strain evidence="1 2">MPI-SDFR-AT-0079</strain>
    </source>
</reference>
<proteinExistence type="predicted"/>
<dbReference type="Proteomes" id="UP000724584">
    <property type="component" value="Unassembled WGS sequence"/>
</dbReference>